<keyword evidence="3 5" id="KW-0238">DNA-binding</keyword>
<keyword evidence="8" id="KW-1185">Reference proteome</keyword>
<dbReference type="Pfam" id="PF03704">
    <property type="entry name" value="BTAD"/>
    <property type="match status" value="1"/>
</dbReference>
<dbReference type="InterPro" id="IPR016032">
    <property type="entry name" value="Sig_transdc_resp-reg_C-effctor"/>
</dbReference>
<protein>
    <submittedName>
        <fullName evidence="7">BTAD domain-containing putative transcriptional regulator</fullName>
    </submittedName>
</protein>
<dbReference type="Pfam" id="PF00486">
    <property type="entry name" value="Trans_reg_C"/>
    <property type="match status" value="1"/>
</dbReference>
<organism evidence="7 8">
    <name type="scientific">Actinomadura sediminis</name>
    <dbReference type="NCBI Taxonomy" id="1038904"/>
    <lineage>
        <taxon>Bacteria</taxon>
        <taxon>Bacillati</taxon>
        <taxon>Actinomycetota</taxon>
        <taxon>Actinomycetes</taxon>
        <taxon>Streptosporangiales</taxon>
        <taxon>Thermomonosporaceae</taxon>
        <taxon>Actinomadura</taxon>
    </lineage>
</organism>
<evidence type="ECO:0000313" key="8">
    <source>
        <dbReference type="Proteomes" id="UP001596972"/>
    </source>
</evidence>
<evidence type="ECO:0000256" key="4">
    <source>
        <dbReference type="ARBA" id="ARBA00023163"/>
    </source>
</evidence>
<dbReference type="Gene3D" id="1.25.40.10">
    <property type="entry name" value="Tetratricopeptide repeat domain"/>
    <property type="match status" value="1"/>
</dbReference>
<evidence type="ECO:0000256" key="3">
    <source>
        <dbReference type="ARBA" id="ARBA00023125"/>
    </source>
</evidence>
<evidence type="ECO:0000256" key="2">
    <source>
        <dbReference type="ARBA" id="ARBA00023015"/>
    </source>
</evidence>
<evidence type="ECO:0000256" key="5">
    <source>
        <dbReference type="PROSITE-ProRule" id="PRU01091"/>
    </source>
</evidence>
<dbReference type="InterPro" id="IPR011990">
    <property type="entry name" value="TPR-like_helical_dom_sf"/>
</dbReference>
<dbReference type="Gene3D" id="1.10.10.10">
    <property type="entry name" value="Winged helix-like DNA-binding domain superfamily/Winged helix DNA-binding domain"/>
    <property type="match status" value="1"/>
</dbReference>
<sequence length="253" mass="28664">MSFLLRFELLGPLEILNKDTVVTPSTPKLRQVLALLSMRANQVVGMDVLVQELWDADPPRSAITTLQTYVCQLRRWLAESDPELHPEETLRTRPRGYVLQVDDDRLDVRVFERLVEDGERLSRAGRSGLAMERLAEAAGLWRGPVLADVTCGVLLKTHAAHLEELRLRAIELRVQTGMAMGQHRHLVAELQSLTATYPLNEWLHAQLMQALNRCGRRGDALKAYHGLRVVLAEELGVDPSPELKRLHEQLLRL</sequence>
<reference evidence="8" key="1">
    <citation type="journal article" date="2019" name="Int. J. Syst. Evol. Microbiol.">
        <title>The Global Catalogue of Microorganisms (GCM) 10K type strain sequencing project: providing services to taxonomists for standard genome sequencing and annotation.</title>
        <authorList>
            <consortium name="The Broad Institute Genomics Platform"/>
            <consortium name="The Broad Institute Genome Sequencing Center for Infectious Disease"/>
            <person name="Wu L."/>
            <person name="Ma J."/>
        </authorList>
    </citation>
    <scope>NUCLEOTIDE SEQUENCE [LARGE SCALE GENOMIC DNA]</scope>
    <source>
        <strain evidence="8">JCM 31202</strain>
    </source>
</reference>
<keyword evidence="2" id="KW-0805">Transcription regulation</keyword>
<dbReference type="EMBL" id="JBHTJA010000011">
    <property type="protein sequence ID" value="MFD0900458.1"/>
    <property type="molecule type" value="Genomic_DNA"/>
</dbReference>
<name>A0ABW3EJE6_9ACTN</name>
<dbReference type="PROSITE" id="PS51755">
    <property type="entry name" value="OMPR_PHOB"/>
    <property type="match status" value="1"/>
</dbReference>
<evidence type="ECO:0000313" key="7">
    <source>
        <dbReference type="EMBL" id="MFD0900458.1"/>
    </source>
</evidence>
<dbReference type="SMART" id="SM01043">
    <property type="entry name" value="BTAD"/>
    <property type="match status" value="1"/>
</dbReference>
<feature type="DNA-binding region" description="OmpR/PhoB-type" evidence="5">
    <location>
        <begin position="1"/>
        <end position="101"/>
    </location>
</feature>
<dbReference type="InterPro" id="IPR051677">
    <property type="entry name" value="AfsR-DnrI-RedD_regulator"/>
</dbReference>
<dbReference type="Proteomes" id="UP001596972">
    <property type="component" value="Unassembled WGS sequence"/>
</dbReference>
<dbReference type="SMART" id="SM00862">
    <property type="entry name" value="Trans_reg_C"/>
    <property type="match status" value="1"/>
</dbReference>
<comment type="caution">
    <text evidence="7">The sequence shown here is derived from an EMBL/GenBank/DDBJ whole genome shotgun (WGS) entry which is preliminary data.</text>
</comment>
<accession>A0ABW3EJE6</accession>
<dbReference type="SUPFAM" id="SSF48452">
    <property type="entry name" value="TPR-like"/>
    <property type="match status" value="1"/>
</dbReference>
<evidence type="ECO:0000256" key="1">
    <source>
        <dbReference type="ARBA" id="ARBA00005820"/>
    </source>
</evidence>
<comment type="similarity">
    <text evidence="1">Belongs to the AfsR/DnrI/RedD regulatory family.</text>
</comment>
<dbReference type="RefSeq" id="WP_378297461.1">
    <property type="nucleotide sequence ID" value="NZ_JBHTJA010000011.1"/>
</dbReference>
<dbReference type="PANTHER" id="PTHR35807">
    <property type="entry name" value="TRANSCRIPTIONAL REGULATOR REDD-RELATED"/>
    <property type="match status" value="1"/>
</dbReference>
<dbReference type="InterPro" id="IPR001867">
    <property type="entry name" value="OmpR/PhoB-type_DNA-bd"/>
</dbReference>
<dbReference type="InterPro" id="IPR005158">
    <property type="entry name" value="BTAD"/>
</dbReference>
<dbReference type="SUPFAM" id="SSF46894">
    <property type="entry name" value="C-terminal effector domain of the bipartite response regulators"/>
    <property type="match status" value="1"/>
</dbReference>
<gene>
    <name evidence="7" type="ORF">ACFQ11_08665</name>
</gene>
<dbReference type="CDD" id="cd15831">
    <property type="entry name" value="BTAD"/>
    <property type="match status" value="1"/>
</dbReference>
<dbReference type="PANTHER" id="PTHR35807:SF1">
    <property type="entry name" value="TRANSCRIPTIONAL REGULATOR REDD"/>
    <property type="match status" value="1"/>
</dbReference>
<proteinExistence type="inferred from homology"/>
<feature type="domain" description="OmpR/PhoB-type" evidence="6">
    <location>
        <begin position="1"/>
        <end position="101"/>
    </location>
</feature>
<keyword evidence="4" id="KW-0804">Transcription</keyword>
<evidence type="ECO:0000259" key="6">
    <source>
        <dbReference type="PROSITE" id="PS51755"/>
    </source>
</evidence>
<dbReference type="InterPro" id="IPR036388">
    <property type="entry name" value="WH-like_DNA-bd_sf"/>
</dbReference>